<evidence type="ECO:0000313" key="5">
    <source>
        <dbReference type="Proteomes" id="UP001165121"/>
    </source>
</evidence>
<dbReference type="OrthoDB" id="74705at2759"/>
<dbReference type="EMBL" id="BSXT01000743">
    <property type="protein sequence ID" value="GMF33502.1"/>
    <property type="molecule type" value="Genomic_DNA"/>
</dbReference>
<dbReference type="InterPro" id="IPR003018">
    <property type="entry name" value="GAF"/>
</dbReference>
<evidence type="ECO:0000256" key="1">
    <source>
        <dbReference type="SAM" id="Coils"/>
    </source>
</evidence>
<protein>
    <submittedName>
        <fullName evidence="4">Unnamed protein product</fullName>
    </submittedName>
</protein>
<dbReference type="SMART" id="SM00065">
    <property type="entry name" value="GAF"/>
    <property type="match status" value="3"/>
</dbReference>
<feature type="compositionally biased region" description="Polar residues" evidence="2">
    <location>
        <begin position="23"/>
        <end position="32"/>
    </location>
</feature>
<dbReference type="InterPro" id="IPR029016">
    <property type="entry name" value="GAF-like_dom_sf"/>
</dbReference>
<dbReference type="SUPFAM" id="SSF55781">
    <property type="entry name" value="GAF domain-like"/>
    <property type="match status" value="3"/>
</dbReference>
<feature type="coiled-coil region" evidence="1">
    <location>
        <begin position="316"/>
        <end position="368"/>
    </location>
</feature>
<sequence length="1684" mass="185320">MTRLEVEIRMKPPKRSNGRRTRNPPSYQQAQNMPAPRSIPSRFAKAPDSASNSILPREEDAESYADSFVSDDGEGGEGEEEGREEYGDGPAQNESESGLSEGMVATRRASDLGNERIGGAANTSDDDDGDNATSDRDDSDSQHPPTPTVRTKTVKRQRERQTLIYYDQHTYIVISRLRILNKQLSKQLEQQNKLVATLAEEKKQHLLLIDSLRTEVQMHKQTLKAICPTTSGGASSPQRDASLPAVPRPPSQSTSFRDERFNSAKAVSPRSVAVPFHRRPLSPSSPSSRRSQRVTVAEPQICACGGKSQAQEAHLVEMYTTKLEKAEEERKELQQRHAHQLANYSHELSRLERLLEKAHTAVQEKDNELRLQRTRQLYCSTPAAPSTSAVVTHRRNSNAGIVVPPNSTAGRRESLQVKNIFSDDIWKGLLPLPPPPGNPSDASKVRPREVISTSALAPVSFTSHVGQAFEQLLCHPLVSLHDNTLDRSTREWLQELRQCGSQMLTLHHSFQVMARSLQHVAESTHMYQLAETLTEETRALMQAEQVLVLVVDKSEQEFWCRMPSRLATEDIEEPKSVDSNKPQMGTIRSALPAMGSSLISSGESISASVPCGLAAFVYHSKRPLLLSAGQMVRHPSYSTATDNADRLVVHPNASTLLVPILHDNQVLAIVQVCGKLTQVQALGLSIALERCDAFTPEDQALLTLLCHFSSGLFPKVAYFTDVESNKVNEETFIQLAPEIFTCLHFDELGKVVIENAKSILDADRCSLFVADSATRTLHNWHSDISGAGVEVYRRTSQKADTGMIIHFGQGIVGLVAETQKSINIPDAYDDPRFNSAWDQKTHYRTKSMLTVPIISNMGSSEKSKSPANCATKGKGEEETSEDKDDLEPPHGEHTLLGVVQVINKSGGAPFRAKDEFLLQTISKLIALAIENSQLFQRNQELCWNVGKLIADGDLVEAIVSLGVAAEQIIGVEGAAVYVIDPDTHELVTFHHKRRYRIALSEQAYAGSLMGDAVQSQQLMIVNDIGKESQFNAFVDSLSGIPARNLLFAPLLVEDSEGVVSTLVNNGDNGIALSASDSGQKLVGLLQLVNIKGRKHQFDQHDLFLSIVQSQSCSVLAAILEKQRMLRQKEQIALLLDASMSFFKEMSVIGVVNAVYNACVNIFDATTTAHLFIWEENAYPIDKERERHMWTSKISPQAAASHASRATPHTSSTNIHQLSADARSGSSMSFIPSLGAQTRKLSVVTDQTMRAPTSEGLFQQVLLRGSAVIVKTWIVDELDDEDGVDSIIPKLDGGTASKPTSAARVRPRVDKYTTKATRSDVRLGFTRHAVVACPVWGSAGQDIVGVLVLLFPRDHPAVVAGDRSEQLSTLPILTRQISGALGVCHDLITISTRAHKMQRMLERSRQVPQAAVSLTLTSRGHLGSFSQPVNLCSRAFSSRALLAELHPVSASSLTVHSIYMDEDGHRWAFQLSGATAHEMSCDHYVQWIGKKIELPAECTETEVFGKLRMDLQSVYTRKEVITGVIDTRQHPIEIDTGSDSQDELELSIESILPRTILLRIRQLLWEFVDTAWQVDVGRASHALFRDFATYGNDDEFKGKKRVSQRQLEQALGTGPGGAGISLGADEWAQLHSYFADDVNGLVDVESMLTALKPQLKNFPVITYELAPVLDAVTQVVVGVQILLSS</sequence>
<feature type="compositionally biased region" description="Basic and acidic residues" evidence="2">
    <location>
        <begin position="1"/>
        <end position="10"/>
    </location>
</feature>
<gene>
    <name evidence="4" type="ORF">Pfra01_000833300</name>
</gene>
<feature type="compositionally biased region" description="Polar residues" evidence="2">
    <location>
        <begin position="857"/>
        <end position="868"/>
    </location>
</feature>
<feature type="compositionally biased region" description="Polar residues" evidence="2">
    <location>
        <begin position="228"/>
        <end position="239"/>
    </location>
</feature>
<organism evidence="4 5">
    <name type="scientific">Phytophthora fragariaefolia</name>
    <dbReference type="NCBI Taxonomy" id="1490495"/>
    <lineage>
        <taxon>Eukaryota</taxon>
        <taxon>Sar</taxon>
        <taxon>Stramenopiles</taxon>
        <taxon>Oomycota</taxon>
        <taxon>Peronosporomycetes</taxon>
        <taxon>Peronosporales</taxon>
        <taxon>Peronosporaceae</taxon>
        <taxon>Phytophthora</taxon>
    </lineage>
</organism>
<evidence type="ECO:0000259" key="3">
    <source>
        <dbReference type="SMART" id="SM00065"/>
    </source>
</evidence>
<dbReference type="Proteomes" id="UP001165121">
    <property type="component" value="Unassembled WGS sequence"/>
</dbReference>
<comment type="caution">
    <text evidence="4">The sequence shown here is derived from an EMBL/GenBank/DDBJ whole genome shotgun (WGS) entry which is preliminary data.</text>
</comment>
<feature type="coiled-coil region" evidence="1">
    <location>
        <begin position="174"/>
        <end position="201"/>
    </location>
</feature>
<accession>A0A9W6X8D9</accession>
<feature type="domain" description="GAF" evidence="3">
    <location>
        <begin position="744"/>
        <end position="939"/>
    </location>
</feature>
<feature type="region of interest" description="Disordered" evidence="2">
    <location>
        <begin position="227"/>
        <end position="294"/>
    </location>
</feature>
<feature type="compositionally biased region" description="Acidic residues" evidence="2">
    <location>
        <begin position="59"/>
        <end position="83"/>
    </location>
</feature>
<feature type="region of interest" description="Disordered" evidence="2">
    <location>
        <begin position="1"/>
        <end position="156"/>
    </location>
</feature>
<reference evidence="4" key="1">
    <citation type="submission" date="2023-04" db="EMBL/GenBank/DDBJ databases">
        <title>Phytophthora fragariaefolia NBRC 109709.</title>
        <authorList>
            <person name="Ichikawa N."/>
            <person name="Sato H."/>
            <person name="Tonouchi N."/>
        </authorList>
    </citation>
    <scope>NUCLEOTIDE SEQUENCE</scope>
    <source>
        <strain evidence="4">NBRC 109709</strain>
    </source>
</reference>
<feature type="compositionally biased region" description="Basic residues" evidence="2">
    <location>
        <begin position="11"/>
        <end position="22"/>
    </location>
</feature>
<keyword evidence="1" id="KW-0175">Coiled coil</keyword>
<proteinExistence type="predicted"/>
<keyword evidence="5" id="KW-1185">Reference proteome</keyword>
<evidence type="ECO:0000313" key="4">
    <source>
        <dbReference type="EMBL" id="GMF33502.1"/>
    </source>
</evidence>
<feature type="domain" description="GAF" evidence="3">
    <location>
        <begin position="525"/>
        <end position="723"/>
    </location>
</feature>
<feature type="region of interest" description="Disordered" evidence="2">
    <location>
        <begin position="857"/>
        <end position="891"/>
    </location>
</feature>
<evidence type="ECO:0000256" key="2">
    <source>
        <dbReference type="SAM" id="MobiDB-lite"/>
    </source>
</evidence>
<feature type="domain" description="GAF" evidence="3">
    <location>
        <begin position="953"/>
        <end position="1130"/>
    </location>
</feature>
<name>A0A9W6X8D9_9STRA</name>
<dbReference type="Pfam" id="PF01590">
    <property type="entry name" value="GAF"/>
    <property type="match status" value="2"/>
</dbReference>
<dbReference type="Gene3D" id="3.30.450.40">
    <property type="match status" value="3"/>
</dbReference>